<dbReference type="Proteomes" id="UP001253458">
    <property type="component" value="Unassembled WGS sequence"/>
</dbReference>
<evidence type="ECO:0000313" key="5">
    <source>
        <dbReference type="Proteomes" id="UP001253458"/>
    </source>
</evidence>
<evidence type="ECO:0000313" key="4">
    <source>
        <dbReference type="Proteomes" id="UP001249076"/>
    </source>
</evidence>
<dbReference type="RefSeq" id="WP_209819646.1">
    <property type="nucleotide sequence ID" value="NZ_JAVDTL010000003.1"/>
</dbReference>
<comment type="caution">
    <text evidence="2">The sequence shown here is derived from an EMBL/GenBank/DDBJ whole genome shotgun (WGS) entry which is preliminary data.</text>
</comment>
<reference evidence="2 4" key="1">
    <citation type="submission" date="2023-07" db="EMBL/GenBank/DDBJ databases">
        <title>Sorghum-associated microbial communities from plants grown in Nebraska, USA.</title>
        <authorList>
            <person name="Schachtman D."/>
        </authorList>
    </citation>
    <scope>NUCLEOTIDE SEQUENCE</scope>
    <source>
        <strain evidence="3 4">BE105</strain>
        <strain evidence="2">BE69</strain>
    </source>
</reference>
<protein>
    <submittedName>
        <fullName evidence="2">Uncharacterized protein YegJ (DUF2314 family)</fullName>
    </submittedName>
</protein>
<accession>A0AAJ2F1A3</accession>
<dbReference type="Pfam" id="PF10077">
    <property type="entry name" value="DUF2314"/>
    <property type="match status" value="1"/>
</dbReference>
<dbReference type="EMBL" id="JAVDTL010000003">
    <property type="protein sequence ID" value="MDR6767072.1"/>
    <property type="molecule type" value="Genomic_DNA"/>
</dbReference>
<evidence type="ECO:0000313" key="2">
    <source>
        <dbReference type="EMBL" id="MDR6767072.1"/>
    </source>
</evidence>
<feature type="domain" description="DUF2314" evidence="1">
    <location>
        <begin position="24"/>
        <end position="148"/>
    </location>
</feature>
<name>A0AAJ2F1A3_ACIDE</name>
<sequence length="159" mass="17994">MFLCANSLAQTRDHNEIIKVPSEDRAMADAIAKAQATLDEFLLVWKQQAPGNSEYRLKVRVKDGALSEHFWVQPFRPTTTGFEGVLANEPRVVGNVKGGQRITFSRADISDWGYVRDGKQVGSFTICAMFKHAPEEQVDYYKKNYGFDCKTEQLKQSGR</sequence>
<dbReference type="Proteomes" id="UP001249076">
    <property type="component" value="Unassembled WGS sequence"/>
</dbReference>
<dbReference type="EMBL" id="JAVDTS010000004">
    <property type="protein sequence ID" value="MDR6838212.1"/>
    <property type="molecule type" value="Genomic_DNA"/>
</dbReference>
<dbReference type="AlphaFoldDB" id="A0AAJ2F1A3"/>
<keyword evidence="4" id="KW-1185">Reference proteome</keyword>
<evidence type="ECO:0000259" key="1">
    <source>
        <dbReference type="Pfam" id="PF10077"/>
    </source>
</evidence>
<dbReference type="InterPro" id="IPR018756">
    <property type="entry name" value="DUF2314"/>
</dbReference>
<evidence type="ECO:0000313" key="3">
    <source>
        <dbReference type="EMBL" id="MDR6838212.1"/>
    </source>
</evidence>
<proteinExistence type="predicted"/>
<gene>
    <name evidence="2" type="ORF">J2W88_002347</name>
    <name evidence="3" type="ORF">J2W93_003053</name>
</gene>
<organism evidence="2 5">
    <name type="scientific">Acidovorax delafieldii</name>
    <name type="common">Pseudomonas delafieldii</name>
    <dbReference type="NCBI Taxonomy" id="47920"/>
    <lineage>
        <taxon>Bacteria</taxon>
        <taxon>Pseudomonadati</taxon>
        <taxon>Pseudomonadota</taxon>
        <taxon>Betaproteobacteria</taxon>
        <taxon>Burkholderiales</taxon>
        <taxon>Comamonadaceae</taxon>
        <taxon>Acidovorax</taxon>
    </lineage>
</organism>